<evidence type="ECO:0000313" key="19">
    <source>
        <dbReference type="EMBL" id="GEU51164.1"/>
    </source>
</evidence>
<dbReference type="Pfam" id="PF13639">
    <property type="entry name" value="zf-RING_2"/>
    <property type="match status" value="1"/>
</dbReference>
<dbReference type="InterPro" id="IPR013083">
    <property type="entry name" value="Znf_RING/FYVE/PHD"/>
</dbReference>
<dbReference type="PANTHER" id="PTHR46539:SF1">
    <property type="entry name" value="E3 UBIQUITIN-PROTEIN LIGASE ATL42"/>
    <property type="match status" value="1"/>
</dbReference>
<feature type="transmembrane region" description="Helical" evidence="16">
    <location>
        <begin position="46"/>
        <end position="69"/>
    </location>
</feature>
<keyword evidence="6 16" id="KW-0812">Transmembrane</keyword>
<dbReference type="SUPFAM" id="SSF57850">
    <property type="entry name" value="RING/U-box"/>
    <property type="match status" value="1"/>
</dbReference>
<name>A0A6L2KTD8_TANCI</name>
<accession>A0A6L2KTD8</accession>
<evidence type="ECO:0000256" key="13">
    <source>
        <dbReference type="ARBA" id="ARBA00023136"/>
    </source>
</evidence>
<proteinExistence type="inferred from homology"/>
<organism evidence="19">
    <name type="scientific">Tanacetum cinerariifolium</name>
    <name type="common">Dalmatian daisy</name>
    <name type="synonym">Chrysanthemum cinerariifolium</name>
    <dbReference type="NCBI Taxonomy" id="118510"/>
    <lineage>
        <taxon>Eukaryota</taxon>
        <taxon>Viridiplantae</taxon>
        <taxon>Streptophyta</taxon>
        <taxon>Embryophyta</taxon>
        <taxon>Tracheophyta</taxon>
        <taxon>Spermatophyta</taxon>
        <taxon>Magnoliopsida</taxon>
        <taxon>eudicotyledons</taxon>
        <taxon>Gunneridae</taxon>
        <taxon>Pentapetalae</taxon>
        <taxon>asterids</taxon>
        <taxon>campanulids</taxon>
        <taxon>Asterales</taxon>
        <taxon>Asteraceae</taxon>
        <taxon>Asteroideae</taxon>
        <taxon>Anthemideae</taxon>
        <taxon>Anthemidinae</taxon>
        <taxon>Tanacetum</taxon>
    </lineage>
</organism>
<evidence type="ECO:0000256" key="2">
    <source>
        <dbReference type="ARBA" id="ARBA00004167"/>
    </source>
</evidence>
<evidence type="ECO:0000256" key="9">
    <source>
        <dbReference type="ARBA" id="ARBA00022771"/>
    </source>
</evidence>
<keyword evidence="12 16" id="KW-1133">Transmembrane helix</keyword>
<dbReference type="SMART" id="SM00184">
    <property type="entry name" value="RING"/>
    <property type="match status" value="1"/>
</dbReference>
<keyword evidence="10" id="KW-0833">Ubl conjugation pathway</keyword>
<keyword evidence="11" id="KW-0862">Zinc</keyword>
<keyword evidence="5" id="KW-0808">Transferase</keyword>
<keyword evidence="8 17" id="KW-0732">Signal</keyword>
<evidence type="ECO:0000256" key="16">
    <source>
        <dbReference type="SAM" id="Phobius"/>
    </source>
</evidence>
<evidence type="ECO:0000259" key="18">
    <source>
        <dbReference type="PROSITE" id="PS50089"/>
    </source>
</evidence>
<dbReference type="PROSITE" id="PS50089">
    <property type="entry name" value="ZF_RING_2"/>
    <property type="match status" value="1"/>
</dbReference>
<dbReference type="AlphaFoldDB" id="A0A6L2KTD8"/>
<evidence type="ECO:0000256" key="14">
    <source>
        <dbReference type="ARBA" id="ARBA00024209"/>
    </source>
</evidence>
<comment type="caution">
    <text evidence="19">The sequence shown here is derived from an EMBL/GenBank/DDBJ whole genome shotgun (WGS) entry which is preliminary data.</text>
</comment>
<evidence type="ECO:0000256" key="17">
    <source>
        <dbReference type="SAM" id="SignalP"/>
    </source>
</evidence>
<evidence type="ECO:0000256" key="5">
    <source>
        <dbReference type="ARBA" id="ARBA00022679"/>
    </source>
</evidence>
<evidence type="ECO:0000256" key="11">
    <source>
        <dbReference type="ARBA" id="ARBA00022833"/>
    </source>
</evidence>
<dbReference type="FunFam" id="3.30.40.10:FF:000285">
    <property type="entry name" value="RING-H2 finger protein ATL43"/>
    <property type="match status" value="1"/>
</dbReference>
<feature type="chain" id="PRO_5027103359" description="RING-type E3 ubiquitin transferase" evidence="17">
    <location>
        <begin position="28"/>
        <end position="330"/>
    </location>
</feature>
<dbReference type="EC" id="2.3.2.27" evidence="4"/>
<evidence type="ECO:0000256" key="1">
    <source>
        <dbReference type="ARBA" id="ARBA00000900"/>
    </source>
</evidence>
<feature type="signal peptide" evidence="17">
    <location>
        <begin position="1"/>
        <end position="27"/>
    </location>
</feature>
<reference evidence="19" key="1">
    <citation type="journal article" date="2019" name="Sci. Rep.">
        <title>Draft genome of Tanacetum cinerariifolium, the natural source of mosquito coil.</title>
        <authorList>
            <person name="Yamashiro T."/>
            <person name="Shiraishi A."/>
            <person name="Satake H."/>
            <person name="Nakayama K."/>
        </authorList>
    </citation>
    <scope>NUCLEOTIDE SEQUENCE</scope>
</reference>
<dbReference type="GO" id="GO:0016020">
    <property type="term" value="C:membrane"/>
    <property type="evidence" value="ECO:0007669"/>
    <property type="project" value="UniProtKB-SubCell"/>
</dbReference>
<evidence type="ECO:0000256" key="4">
    <source>
        <dbReference type="ARBA" id="ARBA00012483"/>
    </source>
</evidence>
<comment type="similarity">
    <text evidence="14">Belongs to the RING-type zinc finger family. ATL subfamily.</text>
</comment>
<evidence type="ECO:0000256" key="3">
    <source>
        <dbReference type="ARBA" id="ARBA00004906"/>
    </source>
</evidence>
<evidence type="ECO:0000256" key="6">
    <source>
        <dbReference type="ARBA" id="ARBA00022692"/>
    </source>
</evidence>
<keyword evidence="7" id="KW-0479">Metal-binding</keyword>
<keyword evidence="13 16" id="KW-0472">Membrane</keyword>
<evidence type="ECO:0000256" key="7">
    <source>
        <dbReference type="ARBA" id="ARBA00022723"/>
    </source>
</evidence>
<comment type="subcellular location">
    <subcellularLocation>
        <location evidence="2">Membrane</location>
        <topology evidence="2">Single-pass membrane protein</topology>
    </subcellularLocation>
</comment>
<evidence type="ECO:0000256" key="12">
    <source>
        <dbReference type="ARBA" id="ARBA00022989"/>
    </source>
</evidence>
<evidence type="ECO:0000256" key="15">
    <source>
        <dbReference type="PROSITE-ProRule" id="PRU00175"/>
    </source>
</evidence>
<dbReference type="GO" id="GO:0008270">
    <property type="term" value="F:zinc ion binding"/>
    <property type="evidence" value="ECO:0007669"/>
    <property type="project" value="UniProtKB-KW"/>
</dbReference>
<protein>
    <recommendedName>
        <fullName evidence="4">RING-type E3 ubiquitin transferase</fullName>
        <ecNumber evidence="4">2.3.2.27</ecNumber>
    </recommendedName>
</protein>
<sequence length="330" mass="37217">MNFPANTQKTLFCVLIFLIIFPSSSFSQNVTKSSNSSDSISKLKPAVALVVGLILCIGFTLICVILVYINCCHISNSIRLEHFGNLPRARSRSSGIDKKIIESLPYFKFSTLKGSKNGLECSVCLAAFEDVEVLRMLPKCKHAFHIDCIDKWLEKNSSCPLCRVKVVMDDIALFMNSNSLRFKLSGPSSLGLYIEREGSSRFGTNIEKDEILHKFNHRIMVCDEDHPDHDPMMLQTRWSNLSSCDLSFLKSEMITCVTSNRFDHHVSVEIDGSPRVSSERRSVSEITVYPRVVQGEDRVHEERLKKLRLFTAQKTVDSFANKEISSCSSS</sequence>
<dbReference type="GO" id="GO:0061630">
    <property type="term" value="F:ubiquitin protein ligase activity"/>
    <property type="evidence" value="ECO:0007669"/>
    <property type="project" value="UniProtKB-EC"/>
</dbReference>
<dbReference type="EMBL" id="BKCJ010002824">
    <property type="protein sequence ID" value="GEU51164.1"/>
    <property type="molecule type" value="Genomic_DNA"/>
</dbReference>
<evidence type="ECO:0000256" key="10">
    <source>
        <dbReference type="ARBA" id="ARBA00022786"/>
    </source>
</evidence>
<dbReference type="PANTHER" id="PTHR46539">
    <property type="entry name" value="E3 UBIQUITIN-PROTEIN LIGASE ATL42"/>
    <property type="match status" value="1"/>
</dbReference>
<dbReference type="InterPro" id="IPR001841">
    <property type="entry name" value="Znf_RING"/>
</dbReference>
<dbReference type="CDD" id="cd16461">
    <property type="entry name" value="RING-H2_EL5-like"/>
    <property type="match status" value="1"/>
</dbReference>
<evidence type="ECO:0000256" key="8">
    <source>
        <dbReference type="ARBA" id="ARBA00022729"/>
    </source>
</evidence>
<feature type="domain" description="RING-type" evidence="18">
    <location>
        <begin position="121"/>
        <end position="163"/>
    </location>
</feature>
<comment type="pathway">
    <text evidence="3">Protein modification; protein ubiquitination.</text>
</comment>
<keyword evidence="9 15" id="KW-0863">Zinc-finger</keyword>
<gene>
    <name evidence="19" type="ORF">Tci_023142</name>
</gene>
<dbReference type="Gene3D" id="3.30.40.10">
    <property type="entry name" value="Zinc/RING finger domain, C3HC4 (zinc finger)"/>
    <property type="match status" value="1"/>
</dbReference>
<comment type="catalytic activity">
    <reaction evidence="1">
        <text>S-ubiquitinyl-[E2 ubiquitin-conjugating enzyme]-L-cysteine + [acceptor protein]-L-lysine = [E2 ubiquitin-conjugating enzyme]-L-cysteine + N(6)-ubiquitinyl-[acceptor protein]-L-lysine.</text>
        <dbReference type="EC" id="2.3.2.27"/>
    </reaction>
</comment>